<name>A0A2A6FUU1_9MICO</name>
<dbReference type="SUPFAM" id="SSF88659">
    <property type="entry name" value="Sigma3 and sigma4 domains of RNA polymerase sigma factors"/>
    <property type="match status" value="1"/>
</dbReference>
<gene>
    <name evidence="1" type="ORF">B5766_00660</name>
</gene>
<evidence type="ECO:0008006" key="3">
    <source>
        <dbReference type="Google" id="ProtNLM"/>
    </source>
</evidence>
<dbReference type="EMBL" id="NAEP01000013">
    <property type="protein sequence ID" value="PDQ36489.1"/>
    <property type="molecule type" value="Genomic_DNA"/>
</dbReference>
<dbReference type="Proteomes" id="UP000219994">
    <property type="component" value="Unassembled WGS sequence"/>
</dbReference>
<organism evidence="1 2">
    <name type="scientific">Candidatus Lumbricidiphila eiseniae</name>
    <dbReference type="NCBI Taxonomy" id="1969409"/>
    <lineage>
        <taxon>Bacteria</taxon>
        <taxon>Bacillati</taxon>
        <taxon>Actinomycetota</taxon>
        <taxon>Actinomycetes</taxon>
        <taxon>Micrococcales</taxon>
        <taxon>Microbacteriaceae</taxon>
        <taxon>Candidatus Lumbricidiphila</taxon>
    </lineage>
</organism>
<evidence type="ECO:0000313" key="1">
    <source>
        <dbReference type="EMBL" id="PDQ36489.1"/>
    </source>
</evidence>
<reference evidence="2" key="1">
    <citation type="submission" date="2017-03" db="EMBL/GenBank/DDBJ databases">
        <authorList>
            <person name="Lund M.B."/>
        </authorList>
    </citation>
    <scope>NUCLEOTIDE SEQUENCE [LARGE SCALE GENOMIC DNA]</scope>
</reference>
<dbReference type="AlphaFoldDB" id="A0A2A6FUU1"/>
<protein>
    <recommendedName>
        <fullName evidence="3">HicB-like antitoxin of toxin-antitoxin system domain-containing protein</fullName>
    </recommendedName>
</protein>
<evidence type="ECO:0000313" key="2">
    <source>
        <dbReference type="Proteomes" id="UP000219994"/>
    </source>
</evidence>
<sequence length="124" mass="13609">MTTTYAVTAERSGRFWALEIPEVEGYTQVRSLTDAEPMARDCISFLTNVPPNSFDITVTVKLPTTVQQHLKDSHTLAEQAATAQAQAAAESRAAIRELHQQGLSLKEIGLALGISRQRAHQLVH</sequence>
<accession>A0A2A6FUU1</accession>
<proteinExistence type="predicted"/>
<comment type="caution">
    <text evidence="1">The sequence shown here is derived from an EMBL/GenBank/DDBJ whole genome shotgun (WGS) entry which is preliminary data.</text>
</comment>
<dbReference type="InterPro" id="IPR013324">
    <property type="entry name" value="RNA_pol_sigma_r3/r4-like"/>
</dbReference>